<dbReference type="OMA" id="EFKYTPD"/>
<organism evidence="2 3">
    <name type="scientific">Drosophila guanche</name>
    <name type="common">Fruit fly</name>
    <dbReference type="NCBI Taxonomy" id="7266"/>
    <lineage>
        <taxon>Eukaryota</taxon>
        <taxon>Metazoa</taxon>
        <taxon>Ecdysozoa</taxon>
        <taxon>Arthropoda</taxon>
        <taxon>Hexapoda</taxon>
        <taxon>Insecta</taxon>
        <taxon>Pterygota</taxon>
        <taxon>Neoptera</taxon>
        <taxon>Endopterygota</taxon>
        <taxon>Diptera</taxon>
        <taxon>Brachycera</taxon>
        <taxon>Muscomorpha</taxon>
        <taxon>Ephydroidea</taxon>
        <taxon>Drosophilidae</taxon>
        <taxon>Drosophila</taxon>
        <taxon>Sophophora</taxon>
    </lineage>
</organism>
<name>A0A3B0JXS6_DROGU</name>
<dbReference type="Proteomes" id="UP000268350">
    <property type="component" value="Unassembled WGS sequence"/>
</dbReference>
<keyword evidence="3" id="KW-1185">Reference proteome</keyword>
<dbReference type="OrthoDB" id="8043478at2759"/>
<feature type="chain" id="PRO_5017400331" evidence="1">
    <location>
        <begin position="25"/>
        <end position="188"/>
    </location>
</feature>
<dbReference type="Pfam" id="PF06477">
    <property type="entry name" value="DUF1091"/>
    <property type="match status" value="1"/>
</dbReference>
<dbReference type="InterPro" id="IPR010512">
    <property type="entry name" value="DUF1091"/>
</dbReference>
<evidence type="ECO:0000313" key="2">
    <source>
        <dbReference type="EMBL" id="SPP75888.1"/>
    </source>
</evidence>
<evidence type="ECO:0000256" key="1">
    <source>
        <dbReference type="SAM" id="SignalP"/>
    </source>
</evidence>
<dbReference type="STRING" id="7266.A0A3B0JXS6"/>
<accession>A0A3B0JXS6</accession>
<keyword evidence="1" id="KW-0732">Signal</keyword>
<evidence type="ECO:0000313" key="3">
    <source>
        <dbReference type="Proteomes" id="UP000268350"/>
    </source>
</evidence>
<dbReference type="EMBL" id="OUUW01000001">
    <property type="protein sequence ID" value="SPP75888.1"/>
    <property type="molecule type" value="Genomic_DNA"/>
</dbReference>
<dbReference type="AlphaFoldDB" id="A0A3B0JXS6"/>
<proteinExistence type="predicted"/>
<reference evidence="3" key="1">
    <citation type="submission" date="2018-01" db="EMBL/GenBank/DDBJ databases">
        <authorList>
            <person name="Alioto T."/>
            <person name="Alioto T."/>
        </authorList>
    </citation>
    <scope>NUCLEOTIDE SEQUENCE [LARGE SCALE GENOMIC DNA]</scope>
</reference>
<protein>
    <submittedName>
        <fullName evidence="2">Uncharacterized protein</fullName>
    </submittedName>
</protein>
<dbReference type="PANTHER" id="PTHR21112:SF0">
    <property type="entry name" value="CHEMOSENSORY PROTEIN A 29A-RELATED"/>
    <property type="match status" value="1"/>
</dbReference>
<gene>
    <name evidence="2" type="ORF">DGUA_6G003781</name>
</gene>
<feature type="signal peptide" evidence="1">
    <location>
        <begin position="1"/>
        <end position="24"/>
    </location>
</feature>
<sequence>MLARSLHSFSGLWVVLLIAQSCNSARKWDYEPVSITTHSSDESMLKIEAKIDRVKRGEFAISATIDFNYAIDDTVMIEAVAYRSSTGQESDYKVVPFTIPKQTYEEFLNTHYKDMVIKNLGSCSDLPQFEDKFVPPWPQKTYKLDKCVADNDGFPEVLPLGFYKIVLTITGPVEWGITIVAKLTNKLM</sequence>
<dbReference type="PANTHER" id="PTHR21112">
    <property type="entry name" value="CHEMOSENSORY PROTEIN A 29A-RELATED"/>
    <property type="match status" value="1"/>
</dbReference>
<dbReference type="PROSITE" id="PS51257">
    <property type="entry name" value="PROKAR_LIPOPROTEIN"/>
    <property type="match status" value="1"/>
</dbReference>